<reference evidence="2 3" key="1">
    <citation type="submission" date="2018-11" db="EMBL/GenBank/DDBJ databases">
        <title>Genomic Encyclopedia of Type Strains, Phase IV (KMG-IV): sequencing the most valuable type-strain genomes for metagenomic binning, comparative biology and taxonomic classification.</title>
        <authorList>
            <person name="Goeker M."/>
        </authorList>
    </citation>
    <scope>NUCLEOTIDE SEQUENCE [LARGE SCALE GENOMIC DNA]</scope>
    <source>
        <strain evidence="2 3">DSM 104731</strain>
    </source>
</reference>
<dbReference type="InterPro" id="IPR018750">
    <property type="entry name" value="DUF2306_membrane"/>
</dbReference>
<dbReference type="OrthoDB" id="9815686at2"/>
<feature type="transmembrane region" description="Helical" evidence="1">
    <location>
        <begin position="12"/>
        <end position="32"/>
    </location>
</feature>
<accession>A0A3N4V444</accession>
<dbReference type="RefSeq" id="WP_123792059.1">
    <property type="nucleotide sequence ID" value="NZ_RKQK01000001.1"/>
</dbReference>
<gene>
    <name evidence="2" type="ORF">EDD53_1020</name>
</gene>
<dbReference type="Pfam" id="PF10067">
    <property type="entry name" value="DUF2306"/>
    <property type="match status" value="1"/>
</dbReference>
<protein>
    <submittedName>
        <fullName evidence="2">Putative membrane protein</fullName>
    </submittedName>
</protein>
<feature type="transmembrane region" description="Helical" evidence="1">
    <location>
        <begin position="44"/>
        <end position="62"/>
    </location>
</feature>
<dbReference type="AlphaFoldDB" id="A0A3N4V444"/>
<keyword evidence="1" id="KW-1133">Transmembrane helix</keyword>
<evidence type="ECO:0000256" key="1">
    <source>
        <dbReference type="SAM" id="Phobius"/>
    </source>
</evidence>
<comment type="caution">
    <text evidence="2">The sequence shown here is derived from an EMBL/GenBank/DDBJ whole genome shotgun (WGS) entry which is preliminary data.</text>
</comment>
<dbReference type="EMBL" id="RKQK01000001">
    <property type="protein sequence ID" value="RPE71887.1"/>
    <property type="molecule type" value="Genomic_DNA"/>
</dbReference>
<feature type="transmembrane region" description="Helical" evidence="1">
    <location>
        <begin position="133"/>
        <end position="152"/>
    </location>
</feature>
<keyword evidence="1" id="KW-0472">Membrane</keyword>
<feature type="transmembrane region" description="Helical" evidence="1">
    <location>
        <begin position="74"/>
        <end position="92"/>
    </location>
</feature>
<proteinExistence type="predicted"/>
<sequence length="174" mass="19201">MISFDPLLTAPFAIQIHVASATLSLILIPPVLWRVRRDGLHKTLGYVWITAMVVTALSSFWISEIKTFGHFSPLHLLAVLSLVTMALAIWFVVNGNIRAHKKALQNLSTFGLGIPSVLNFLPDRRLSDTFFSANPMLGLGLSASIIAMILFWRSGVVGKLMRFTRGGILRDTKA</sequence>
<name>A0A3N4V444_9RHOB</name>
<evidence type="ECO:0000313" key="3">
    <source>
        <dbReference type="Proteomes" id="UP000269689"/>
    </source>
</evidence>
<evidence type="ECO:0000313" key="2">
    <source>
        <dbReference type="EMBL" id="RPE71887.1"/>
    </source>
</evidence>
<organism evidence="2 3">
    <name type="scientific">Pacificibacter maritimus</name>
    <dbReference type="NCBI Taxonomy" id="762213"/>
    <lineage>
        <taxon>Bacteria</taxon>
        <taxon>Pseudomonadati</taxon>
        <taxon>Pseudomonadota</taxon>
        <taxon>Alphaproteobacteria</taxon>
        <taxon>Rhodobacterales</taxon>
        <taxon>Roseobacteraceae</taxon>
        <taxon>Pacificibacter</taxon>
    </lineage>
</organism>
<dbReference type="Proteomes" id="UP000269689">
    <property type="component" value="Unassembled WGS sequence"/>
</dbReference>
<keyword evidence="3" id="KW-1185">Reference proteome</keyword>
<keyword evidence="1" id="KW-0812">Transmembrane</keyword>